<keyword evidence="2" id="KW-1185">Reference proteome</keyword>
<gene>
    <name evidence="1" type="ORF">KCG35_26075</name>
</gene>
<sequence>MKGLTSKVGWLWVLLVWSAGLVALLAWQEPVVRQQVLATSASEMQGELYRFRATLRGVLSTYENLPELLAQQPTVTGFLSSSRQKTELHHINRYLEQTNRIMGAADIYLLDQQGTTIAASNWEMPQSFLGRNFSFRPYFYKAKEGYAGRYFALGTTSLQR</sequence>
<accession>A0ABS5ZKN4</accession>
<feature type="non-terminal residue" evidence="1">
    <location>
        <position position="160"/>
    </location>
</feature>
<dbReference type="EMBL" id="JAGSOY010000350">
    <property type="protein sequence ID" value="MBU2714524.1"/>
    <property type="molecule type" value="Genomic_DNA"/>
</dbReference>
<protein>
    <recommendedName>
        <fullName evidence="3">Sensor histidine kinase</fullName>
    </recommendedName>
</protein>
<evidence type="ECO:0008006" key="3">
    <source>
        <dbReference type="Google" id="ProtNLM"/>
    </source>
</evidence>
<proteinExistence type="predicted"/>
<organism evidence="1 2">
    <name type="scientific">Zooshikella harenae</name>
    <dbReference type="NCBI Taxonomy" id="2827238"/>
    <lineage>
        <taxon>Bacteria</taxon>
        <taxon>Pseudomonadati</taxon>
        <taxon>Pseudomonadota</taxon>
        <taxon>Gammaproteobacteria</taxon>
        <taxon>Oceanospirillales</taxon>
        <taxon>Zooshikellaceae</taxon>
        <taxon>Zooshikella</taxon>
    </lineage>
</organism>
<dbReference type="Proteomes" id="UP000690515">
    <property type="component" value="Unassembled WGS sequence"/>
</dbReference>
<comment type="caution">
    <text evidence="1">The sequence shown here is derived from an EMBL/GenBank/DDBJ whole genome shotgun (WGS) entry which is preliminary data.</text>
</comment>
<evidence type="ECO:0000313" key="1">
    <source>
        <dbReference type="EMBL" id="MBU2714524.1"/>
    </source>
</evidence>
<reference evidence="1 2" key="1">
    <citation type="submission" date="2021-04" db="EMBL/GenBank/DDBJ databases">
        <authorList>
            <person name="Pira H."/>
            <person name="Risdian C."/>
            <person name="Wink J."/>
        </authorList>
    </citation>
    <scope>NUCLEOTIDE SEQUENCE [LARGE SCALE GENOMIC DNA]</scope>
    <source>
        <strain evidence="1 2">WH53</strain>
    </source>
</reference>
<evidence type="ECO:0000313" key="2">
    <source>
        <dbReference type="Proteomes" id="UP000690515"/>
    </source>
</evidence>
<name>A0ABS5ZKN4_9GAMM</name>